<dbReference type="Proteomes" id="UP001209083">
    <property type="component" value="Chromosome"/>
</dbReference>
<evidence type="ECO:0000313" key="3">
    <source>
        <dbReference type="Proteomes" id="UP001209083"/>
    </source>
</evidence>
<gene>
    <name evidence="2" type="ORF">LWF01_10440</name>
</gene>
<sequence>MPIWIVIGLCAAVLVLIAAVATAFGFVRGGLDKPASSAPTKMLPDPATAEDIDNIRFSLGFRGYRMDEVDAVIDRLRDQIAAQQQQLAQRPTEPRSGQEHDPGAGGTSSADQP</sequence>
<keyword evidence="3" id="KW-1185">Reference proteome</keyword>
<dbReference type="EMBL" id="CP090958">
    <property type="protein sequence ID" value="WGW10556.1"/>
    <property type="molecule type" value="Genomic_DNA"/>
</dbReference>
<reference evidence="2 3" key="1">
    <citation type="submission" date="2023-05" db="EMBL/GenBank/DDBJ databases">
        <title>Lithophilousrod everest ZFBP1038 complete genpme.</title>
        <authorList>
            <person name="Tian M."/>
        </authorList>
    </citation>
    <scope>NUCLEOTIDE SEQUENCE [LARGE SCALE GENOMIC DNA]</scope>
    <source>
        <strain evidence="2 3">ZFBP1038</strain>
    </source>
</reference>
<dbReference type="InterPro" id="IPR019933">
    <property type="entry name" value="DivIVA_domain"/>
</dbReference>
<feature type="compositionally biased region" description="Basic and acidic residues" evidence="1">
    <location>
        <begin position="92"/>
        <end position="102"/>
    </location>
</feature>
<dbReference type="RefSeq" id="WP_349637337.1">
    <property type="nucleotide sequence ID" value="NZ_CP090958.1"/>
</dbReference>
<evidence type="ECO:0000313" key="2">
    <source>
        <dbReference type="EMBL" id="WGW10556.1"/>
    </source>
</evidence>
<proteinExistence type="predicted"/>
<dbReference type="Gene3D" id="6.10.250.660">
    <property type="match status" value="1"/>
</dbReference>
<name>A0ABY8QQM0_9MICO</name>
<organism evidence="2 3">
    <name type="scientific">Saxibacter everestensis</name>
    <dbReference type="NCBI Taxonomy" id="2909229"/>
    <lineage>
        <taxon>Bacteria</taxon>
        <taxon>Bacillati</taxon>
        <taxon>Actinomycetota</taxon>
        <taxon>Actinomycetes</taxon>
        <taxon>Micrococcales</taxon>
        <taxon>Brevibacteriaceae</taxon>
        <taxon>Saxibacter</taxon>
    </lineage>
</organism>
<accession>A0ABY8QQM0</accession>
<dbReference type="NCBIfam" id="TIGR03544">
    <property type="entry name" value="DivI1A_domain"/>
    <property type="match status" value="1"/>
</dbReference>
<feature type="region of interest" description="Disordered" evidence="1">
    <location>
        <begin position="82"/>
        <end position="113"/>
    </location>
</feature>
<evidence type="ECO:0000256" key="1">
    <source>
        <dbReference type="SAM" id="MobiDB-lite"/>
    </source>
</evidence>
<protein>
    <submittedName>
        <fullName evidence="2">DivIVA domain-containing protein</fullName>
    </submittedName>
</protein>